<protein>
    <submittedName>
        <fullName evidence="2">Uncharacterized protein</fullName>
    </submittedName>
</protein>
<feature type="region of interest" description="Disordered" evidence="1">
    <location>
        <begin position="58"/>
        <end position="99"/>
    </location>
</feature>
<reference evidence="2 3" key="1">
    <citation type="journal article" date="2016" name="Environ. Microbiol.">
        <title>Genomic resolution of a cold subsurface aquifer community provides metabolic insights for novel microbes adapted to high CO concentrations.</title>
        <authorList>
            <person name="Probst A.J."/>
            <person name="Castelle C.J."/>
            <person name="Singh A."/>
            <person name="Brown C.T."/>
            <person name="Anantharaman K."/>
            <person name="Sharon I."/>
            <person name="Hug L.A."/>
            <person name="Burstein D."/>
            <person name="Emerson J.B."/>
            <person name="Thomas B.C."/>
            <person name="Banfield J.F."/>
        </authorList>
    </citation>
    <scope>NUCLEOTIDE SEQUENCE [LARGE SCALE GENOMIC DNA]</scope>
    <source>
        <strain evidence="2">CG1_02_38_13</strain>
    </source>
</reference>
<organism evidence="2 3">
    <name type="scientific">Candidatus Kuenenbacteria bacterium CG1_02_38_13</name>
    <dbReference type="NCBI Taxonomy" id="1805235"/>
    <lineage>
        <taxon>Bacteria</taxon>
        <taxon>Candidatus Kueneniibacteriota</taxon>
    </lineage>
</organism>
<proteinExistence type="predicted"/>
<sequence>MSNLNKLSTDELNKLAEAAGLSVKKMKGILHETETHSNDVKKTCETWDNDSKTIRLFNGGKPKNSFPEGGHQVKQSFPTNVGFGKDAFTKNELQTKPRK</sequence>
<name>A0A1J4U153_9BACT</name>
<dbReference type="EMBL" id="MNVB01000042">
    <property type="protein sequence ID" value="OIO17105.1"/>
    <property type="molecule type" value="Genomic_DNA"/>
</dbReference>
<gene>
    <name evidence="2" type="ORF">AUJ29_01960</name>
</gene>
<dbReference type="Proteomes" id="UP000182465">
    <property type="component" value="Unassembled WGS sequence"/>
</dbReference>
<evidence type="ECO:0000313" key="3">
    <source>
        <dbReference type="Proteomes" id="UP000182465"/>
    </source>
</evidence>
<evidence type="ECO:0000313" key="2">
    <source>
        <dbReference type="EMBL" id="OIO17105.1"/>
    </source>
</evidence>
<comment type="caution">
    <text evidence="2">The sequence shown here is derived from an EMBL/GenBank/DDBJ whole genome shotgun (WGS) entry which is preliminary data.</text>
</comment>
<accession>A0A1J4U153</accession>
<dbReference type="AlphaFoldDB" id="A0A1J4U153"/>
<evidence type="ECO:0000256" key="1">
    <source>
        <dbReference type="SAM" id="MobiDB-lite"/>
    </source>
</evidence>
<feature type="compositionally biased region" description="Basic and acidic residues" evidence="1">
    <location>
        <begin position="87"/>
        <end position="99"/>
    </location>
</feature>